<keyword evidence="3" id="KW-1185">Reference proteome</keyword>
<evidence type="ECO:0000313" key="3">
    <source>
        <dbReference type="Proteomes" id="UP001501822"/>
    </source>
</evidence>
<dbReference type="EMBL" id="BAAABM010000024">
    <property type="protein sequence ID" value="GAA0340609.1"/>
    <property type="molecule type" value="Genomic_DNA"/>
</dbReference>
<reference evidence="2 3" key="1">
    <citation type="journal article" date="2019" name="Int. J. Syst. Evol. Microbiol.">
        <title>The Global Catalogue of Microorganisms (GCM) 10K type strain sequencing project: providing services to taxonomists for standard genome sequencing and annotation.</title>
        <authorList>
            <consortium name="The Broad Institute Genomics Platform"/>
            <consortium name="The Broad Institute Genome Sequencing Center for Infectious Disease"/>
            <person name="Wu L."/>
            <person name="Ma J."/>
        </authorList>
    </citation>
    <scope>NUCLEOTIDE SEQUENCE [LARGE SCALE GENOMIC DNA]</scope>
    <source>
        <strain evidence="2 3">JCM 3146</strain>
    </source>
</reference>
<protein>
    <recommendedName>
        <fullName evidence="4">MmpS family membrane protein</fullName>
    </recommendedName>
</protein>
<evidence type="ECO:0000256" key="1">
    <source>
        <dbReference type="SAM" id="MobiDB-lite"/>
    </source>
</evidence>
<feature type="region of interest" description="Disordered" evidence="1">
    <location>
        <begin position="1"/>
        <end position="56"/>
    </location>
</feature>
<feature type="compositionally biased region" description="Gly residues" evidence="1">
    <location>
        <begin position="35"/>
        <end position="56"/>
    </location>
</feature>
<dbReference type="Proteomes" id="UP001501822">
    <property type="component" value="Unassembled WGS sequence"/>
</dbReference>
<evidence type="ECO:0000313" key="2">
    <source>
        <dbReference type="EMBL" id="GAA0340609.1"/>
    </source>
</evidence>
<organism evidence="2 3">
    <name type="scientific">Actinoallomurus spadix</name>
    <dbReference type="NCBI Taxonomy" id="79912"/>
    <lineage>
        <taxon>Bacteria</taxon>
        <taxon>Bacillati</taxon>
        <taxon>Actinomycetota</taxon>
        <taxon>Actinomycetes</taxon>
        <taxon>Streptosporangiales</taxon>
        <taxon>Thermomonosporaceae</taxon>
        <taxon>Actinoallomurus</taxon>
    </lineage>
</organism>
<gene>
    <name evidence="2" type="ORF">GCM10010151_32750</name>
</gene>
<dbReference type="InterPro" id="IPR038468">
    <property type="entry name" value="MmpS_C"/>
</dbReference>
<proteinExistence type="predicted"/>
<evidence type="ECO:0008006" key="4">
    <source>
        <dbReference type="Google" id="ProtNLM"/>
    </source>
</evidence>
<dbReference type="Gene3D" id="2.60.40.2880">
    <property type="entry name" value="MmpS1-5, C-terminal soluble domain"/>
    <property type="match status" value="1"/>
</dbReference>
<sequence length="138" mass="13648">MAGMLASTGACGGDDSKKDTKGSPARSADTTGDTTGDGAGKTPGGDTGSQPAGGGHAVVLEVLGSGELPGILYNLTTSGNASNVKLPWKKTAQVPGGHLLAVLASSTSEKVSCSITVDGKVVTKKTGTVAQCRYQLKK</sequence>
<accession>A0ABN0WKP6</accession>
<name>A0ABN0WKP6_9ACTN</name>
<comment type="caution">
    <text evidence="2">The sequence shown here is derived from an EMBL/GenBank/DDBJ whole genome shotgun (WGS) entry which is preliminary data.</text>
</comment>